<protein>
    <submittedName>
        <fullName evidence="1">Outer membrane beta-barrel protein</fullName>
    </submittedName>
</protein>
<dbReference type="AlphaFoldDB" id="A0A549SF96"/>
<dbReference type="InterPro" id="IPR018759">
    <property type="entry name" value="BBP2_2"/>
</dbReference>
<proteinExistence type="predicted"/>
<reference evidence="1 2" key="1">
    <citation type="submission" date="2019-07" db="EMBL/GenBank/DDBJ databases">
        <title>Ln-dependent methylotrophs.</title>
        <authorList>
            <person name="Tani A."/>
        </authorList>
    </citation>
    <scope>NUCLEOTIDE SEQUENCE [LARGE SCALE GENOMIC DNA]</scope>
    <source>
        <strain evidence="1 2">SM89A</strain>
    </source>
</reference>
<dbReference type="Pfam" id="PF10082">
    <property type="entry name" value="BBP2_2"/>
    <property type="match status" value="1"/>
</dbReference>
<dbReference type="EMBL" id="VJMF01000084">
    <property type="protein sequence ID" value="TRL28310.1"/>
    <property type="molecule type" value="Genomic_DNA"/>
</dbReference>
<gene>
    <name evidence="1" type="ORF">FM996_18570</name>
</gene>
<name>A0A549SF96_METSR</name>
<comment type="caution">
    <text evidence="1">The sequence shown here is derived from an EMBL/GenBank/DDBJ whole genome shotgun (WGS) entry which is preliminary data.</text>
</comment>
<evidence type="ECO:0000313" key="1">
    <source>
        <dbReference type="EMBL" id="TRL28310.1"/>
    </source>
</evidence>
<sequence>MTKTYLNDLPDCRRLIGRRVNKASQPYIADALLSLFRVPMSAATHEPHFAICDVWRRTHDTKRRGCRASAMEVAFWLGVAGVGPACWAELAEAQVVGAPSSRGYLDDAPSLLSPKPMSQRSLRLKPLRDYTGLPFADWLIYPSLFVGAAFDDNVFQATNYRTSEPGVRLRPNIVAVRDAGIHKTTAFAHGDIRLYALSTANAVDARVGFAHRWEARRDLSFRFQGEYDRRTDMYNNGYVTTSNGAATAAIGAKIASPQRYNQFVGSIAALKSFDRFFVGLGGSIVGTDYDALDTTAGSISQSYRNNVVYAATGRLGYSATPLLYAFTEATGNFRNFDNAIYNSDGYRLVGGLGTDRISLFRGEVYAGYQRQLYDSPLFVSPSSPVIGGKVFWYPTRAWTVTASADETFQDSGLTAVGNPTGSAARVTSALGTVHYALSRSWSASVRGGHDDLFYINGGRHDRRWTAGGQLHYELLRNLNATFDYSFVTVASTALGASFSRNIFSIGATYKY</sequence>
<evidence type="ECO:0000313" key="2">
    <source>
        <dbReference type="Proteomes" id="UP000316781"/>
    </source>
</evidence>
<organism evidence="1 2">
    <name type="scientific">Methylosinus sporium</name>
    <dbReference type="NCBI Taxonomy" id="428"/>
    <lineage>
        <taxon>Bacteria</taxon>
        <taxon>Pseudomonadati</taxon>
        <taxon>Pseudomonadota</taxon>
        <taxon>Alphaproteobacteria</taxon>
        <taxon>Hyphomicrobiales</taxon>
        <taxon>Methylocystaceae</taxon>
        <taxon>Methylosinus</taxon>
    </lineage>
</organism>
<accession>A0A549SF96</accession>
<dbReference type="Proteomes" id="UP000316781">
    <property type="component" value="Unassembled WGS sequence"/>
</dbReference>